<reference evidence="1 2" key="1">
    <citation type="submission" date="2017-08" db="EMBL/GenBank/DDBJ databases">
        <title>Infants hospitalized years apart are colonized by the same room-sourced microbial strains.</title>
        <authorList>
            <person name="Brooks B."/>
            <person name="Olm M.R."/>
            <person name="Firek B.A."/>
            <person name="Baker R."/>
            <person name="Thomas B.C."/>
            <person name="Morowitz M.J."/>
            <person name="Banfield J.F."/>
        </authorList>
    </citation>
    <scope>NUCLEOTIDE SEQUENCE [LARGE SCALE GENOMIC DNA]</scope>
    <source>
        <strain evidence="1">S2_005_003_R2_43</strain>
    </source>
</reference>
<accession>A0A2W5KAP6</accession>
<dbReference type="EMBL" id="QFPN01000006">
    <property type="protein sequence ID" value="PZQ14122.1"/>
    <property type="molecule type" value="Genomic_DNA"/>
</dbReference>
<evidence type="ECO:0000313" key="1">
    <source>
        <dbReference type="EMBL" id="PZQ14122.1"/>
    </source>
</evidence>
<dbReference type="Pfam" id="PF01724">
    <property type="entry name" value="DUF29"/>
    <property type="match status" value="1"/>
</dbReference>
<gene>
    <name evidence="1" type="ORF">DI565_11815</name>
</gene>
<dbReference type="Proteomes" id="UP000249577">
    <property type="component" value="Unassembled WGS sequence"/>
</dbReference>
<evidence type="ECO:0000313" key="2">
    <source>
        <dbReference type="Proteomes" id="UP000249577"/>
    </source>
</evidence>
<organism evidence="1 2">
    <name type="scientific">Ancylobacter novellus</name>
    <name type="common">Thiobacillus novellus</name>
    <dbReference type="NCBI Taxonomy" id="921"/>
    <lineage>
        <taxon>Bacteria</taxon>
        <taxon>Pseudomonadati</taxon>
        <taxon>Pseudomonadota</taxon>
        <taxon>Alphaproteobacteria</taxon>
        <taxon>Hyphomicrobiales</taxon>
        <taxon>Xanthobacteraceae</taxon>
        <taxon>Ancylobacter</taxon>
    </lineage>
</organism>
<dbReference type="Gene3D" id="1.20.1220.20">
    <property type="entry name" value="Uncharcterised protein PF01724"/>
    <property type="match status" value="1"/>
</dbReference>
<dbReference type="AlphaFoldDB" id="A0A2W5KAP6"/>
<name>A0A2W5KAP6_ANCNO</name>
<dbReference type="InterPro" id="IPR002636">
    <property type="entry name" value="DUF29"/>
</dbReference>
<dbReference type="PANTHER" id="PTHR34235">
    <property type="entry name" value="SLR1203 PROTEIN-RELATED"/>
    <property type="match status" value="1"/>
</dbReference>
<proteinExistence type="predicted"/>
<protein>
    <submittedName>
        <fullName evidence="1">DUF29 domain-containing protein</fullName>
    </submittedName>
</protein>
<sequence>MTAKVKDRPKARTDYGADLYTWAQEQIALLKAGRLDEIDAENIAEELRDVGGSEYAQLESALRVLVMHMLKWDQQPEFRTRSWVYTIAEQRSRYAKVLKKNPGLKQHLAEMLCDAYPSARRWAADETHLHESEFPKTCPYDWDDILSRPFDADSAPAAR</sequence>
<comment type="caution">
    <text evidence="1">The sequence shown here is derived from an EMBL/GenBank/DDBJ whole genome shotgun (WGS) entry which is preliminary data.</text>
</comment>
<dbReference type="PANTHER" id="PTHR34235:SF4">
    <property type="entry name" value="SLR0291 PROTEIN"/>
    <property type="match status" value="1"/>
</dbReference>